<dbReference type="Proteomes" id="UP000594638">
    <property type="component" value="Unassembled WGS sequence"/>
</dbReference>
<feature type="compositionally biased region" description="Low complexity" evidence="6">
    <location>
        <begin position="1056"/>
        <end position="1066"/>
    </location>
</feature>
<feature type="compositionally biased region" description="Pro residues" evidence="6">
    <location>
        <begin position="183"/>
        <end position="200"/>
    </location>
</feature>
<feature type="region of interest" description="Disordered" evidence="6">
    <location>
        <begin position="167"/>
        <end position="203"/>
    </location>
</feature>
<reference evidence="7 8" key="1">
    <citation type="submission" date="2019-12" db="EMBL/GenBank/DDBJ databases">
        <authorList>
            <person name="Alioto T."/>
            <person name="Alioto T."/>
            <person name="Gomez Garrido J."/>
        </authorList>
    </citation>
    <scope>NUCLEOTIDE SEQUENCE [LARGE SCALE GENOMIC DNA]</scope>
</reference>
<dbReference type="GO" id="GO:0008017">
    <property type="term" value="F:microtubule binding"/>
    <property type="evidence" value="ECO:0007669"/>
    <property type="project" value="InterPro"/>
</dbReference>
<feature type="compositionally biased region" description="Low complexity" evidence="6">
    <location>
        <begin position="1121"/>
        <end position="1138"/>
    </location>
</feature>
<protein>
    <submittedName>
        <fullName evidence="7">Uncharacterized protein</fullName>
    </submittedName>
</protein>
<evidence type="ECO:0000256" key="5">
    <source>
        <dbReference type="SAM" id="Coils"/>
    </source>
</evidence>
<keyword evidence="4" id="KW-0206">Cytoskeleton</keyword>
<accession>A0A8S0VKW9</accession>
<keyword evidence="3" id="KW-0493">Microtubule</keyword>
<evidence type="ECO:0000313" key="7">
    <source>
        <dbReference type="EMBL" id="CAA3032878.1"/>
    </source>
</evidence>
<feature type="compositionally biased region" description="Polar residues" evidence="6">
    <location>
        <begin position="88"/>
        <end position="108"/>
    </location>
</feature>
<feature type="compositionally biased region" description="Polar residues" evidence="6">
    <location>
        <begin position="1143"/>
        <end position="1152"/>
    </location>
</feature>
<feature type="region of interest" description="Disordered" evidence="6">
    <location>
        <begin position="247"/>
        <end position="267"/>
    </location>
</feature>
<dbReference type="Gene3D" id="1.20.58.1520">
    <property type="match status" value="1"/>
</dbReference>
<proteinExistence type="inferred from homology"/>
<feature type="region of interest" description="Disordered" evidence="6">
    <location>
        <begin position="661"/>
        <end position="681"/>
    </location>
</feature>
<feature type="compositionally biased region" description="Polar residues" evidence="6">
    <location>
        <begin position="1271"/>
        <end position="1283"/>
    </location>
</feature>
<dbReference type="PANTHER" id="PTHR19321">
    <property type="entry name" value="PROTEIN REGULATOR OF CYTOKINESIS 1 PRC1-RELATED"/>
    <property type="match status" value="1"/>
</dbReference>
<evidence type="ECO:0000256" key="3">
    <source>
        <dbReference type="ARBA" id="ARBA00022701"/>
    </source>
</evidence>
<feature type="compositionally biased region" description="Polar residues" evidence="6">
    <location>
        <begin position="1170"/>
        <end position="1203"/>
    </location>
</feature>
<feature type="region of interest" description="Disordered" evidence="6">
    <location>
        <begin position="47"/>
        <end position="132"/>
    </location>
</feature>
<comment type="similarity">
    <text evidence="2">Belongs to the MAP65/ASE1 family.</text>
</comment>
<evidence type="ECO:0000256" key="6">
    <source>
        <dbReference type="SAM" id="MobiDB-lite"/>
    </source>
</evidence>
<evidence type="ECO:0000313" key="8">
    <source>
        <dbReference type="Proteomes" id="UP000594638"/>
    </source>
</evidence>
<feature type="compositionally biased region" description="Polar residues" evidence="6">
    <location>
        <begin position="1079"/>
        <end position="1093"/>
    </location>
</feature>
<organism evidence="7 8">
    <name type="scientific">Olea europaea subsp. europaea</name>
    <dbReference type="NCBI Taxonomy" id="158383"/>
    <lineage>
        <taxon>Eukaryota</taxon>
        <taxon>Viridiplantae</taxon>
        <taxon>Streptophyta</taxon>
        <taxon>Embryophyta</taxon>
        <taxon>Tracheophyta</taxon>
        <taxon>Spermatophyta</taxon>
        <taxon>Magnoliopsida</taxon>
        <taxon>eudicotyledons</taxon>
        <taxon>Gunneridae</taxon>
        <taxon>Pentapetalae</taxon>
        <taxon>asterids</taxon>
        <taxon>lamiids</taxon>
        <taxon>Lamiales</taxon>
        <taxon>Oleaceae</taxon>
        <taxon>Oleeae</taxon>
        <taxon>Olea</taxon>
    </lineage>
</organism>
<feature type="compositionally biased region" description="Polar residues" evidence="6">
    <location>
        <begin position="1101"/>
        <end position="1116"/>
    </location>
</feature>
<feature type="compositionally biased region" description="Low complexity" evidence="6">
    <location>
        <begin position="1254"/>
        <end position="1270"/>
    </location>
</feature>
<gene>
    <name evidence="7" type="ORF">OLEA9_A068967</name>
</gene>
<comment type="caution">
    <text evidence="7">The sequence shown here is derived from an EMBL/GenBank/DDBJ whole genome shotgun (WGS) entry which is preliminary data.</text>
</comment>
<feature type="region of interest" description="Disordered" evidence="6">
    <location>
        <begin position="969"/>
        <end position="988"/>
    </location>
</feature>
<dbReference type="GO" id="GO:0005737">
    <property type="term" value="C:cytoplasm"/>
    <property type="evidence" value="ECO:0007669"/>
    <property type="project" value="TreeGrafter"/>
</dbReference>
<feature type="coiled-coil region" evidence="5">
    <location>
        <begin position="561"/>
        <end position="622"/>
    </location>
</feature>
<keyword evidence="8" id="KW-1185">Reference proteome</keyword>
<sequence length="1283" mass="143080">MTDTIAVPAPITAISGDGITLQTTLTLEDTALVLYRLTIVKMSRRVGVPSDSNAPRPSVPIPTHHTAGRRQTPSAGSQDEVIVVPGYQQPTLPSDQNVQPAHLQQQWQGDLPAPPSQSQAAAPNVPSTRYPLQTYQYYEPTAKDRRWRSAYSPAPNPSQHKIPYTSFLQQQQQQQQQQQKQKQPPPPFHQPPPPFQPPALPFQQHAPQRDFDFQPRRESIPRESIPNYNTSPAPQTRRVFEQDNQTYPFHDDAQPQSGNAGAPPRGKPTFVPKFAMPDSATQNPCIFYNGCWLDTNDTLFRQGKKEKYKYVLKKKRTQKDKVIRIDGATKIKMVHEAKGKLENHFPEAEELVYPDGSVKVQGFDNWRWAPDPEKHRLRKDNKTYKVSRHRWVLEPEQIKPKGKNKVSMPGQNAHDPAWASGEEYDNTFLDNMFPDDAKKSTVKKKKKGKEPLTMRECVKARPELDLTEQELSKRNVCRIFDVRARRKTRSKCSRLLFESTDLLCPFTEARQPQQYGRKMDLSTLSTLLASHAADLSSLYGSLGASSETVPLKLEELHAALVGTVKRQKEAAEAEVAEVKERVDGLRGTLERKRRRLGESRTSSAHESNVETLLQARERLEREDVTTERTLQAREKQFTDARSRLAAFVNVLGRETVYAGLDEEGSQNSTSEAQQQQQDQREDLSLVKLSALEKEVTRCEKEVVSSALTQHVVGQTDGAQHAQKHREELLNTLIHDIFEMWGELGISPSSASTSASPATAGSNEEHLLDLAILYTLGASLPSSSSSSVVPLSARYDTIQSLQAKKTTLETLRETRMLEIQNLYDELYTLWTKLGITEEEADDFVELWKGCEERCIVAYRAELARMLQVKAENMVVFISREREDIATLWDALFYPDSERARFPLFDSDMATEEVLLAHEMEKHRLMEERSTKEPVLIRLAKYFELLDEIGQLEVRYTLPQTAHPLTTQKLQASANDPARLTGKGQRGDPGRLLREEKIRKRIVKEKPKLENDLLTLIPRWEQENNQAFMVHGSRFVEDLSARLEQDQASKAPAKRAKAGPAPASALKPQYTGTAPPLKRQMTGTSQPSSNGSAPSTAAKRSRTNTLSSISSTHTQSAAPYQRSMHTGMSVVSTSSSMLGGPVTPCPSSMAQSSARTHELMLGPTSSYSSSSNVPRTNASHSLGPSSSRLPLKAQHTSAANGQANSGMYHGLGLQRQPASGPTASSLFSPQALSSMQQQQQQLQTQAKKPSFRPRPSIASVSTATSSMVSSSSWGVRTASSATSVD</sequence>
<dbReference type="PANTHER" id="PTHR19321:SF41">
    <property type="entry name" value="FASCETTO-RELATED"/>
    <property type="match status" value="1"/>
</dbReference>
<keyword evidence="5" id="KW-0175">Coiled coil</keyword>
<evidence type="ECO:0000256" key="2">
    <source>
        <dbReference type="ARBA" id="ARBA00006187"/>
    </source>
</evidence>
<dbReference type="GO" id="GO:0051256">
    <property type="term" value="P:mitotic spindle midzone assembly"/>
    <property type="evidence" value="ECO:0007669"/>
    <property type="project" value="TreeGrafter"/>
</dbReference>
<dbReference type="Pfam" id="PF03999">
    <property type="entry name" value="MAP65_ASE1"/>
    <property type="match status" value="1"/>
</dbReference>
<feature type="non-terminal residue" evidence="7">
    <location>
        <position position="1283"/>
    </location>
</feature>
<comment type="subcellular location">
    <subcellularLocation>
        <location evidence="1">Cytoplasm</location>
        <location evidence="1">Cytoskeleton</location>
    </subcellularLocation>
</comment>
<dbReference type="GO" id="GO:1990023">
    <property type="term" value="C:mitotic spindle midzone"/>
    <property type="evidence" value="ECO:0007669"/>
    <property type="project" value="TreeGrafter"/>
</dbReference>
<feature type="region of interest" description="Disordered" evidence="6">
    <location>
        <begin position="1044"/>
        <end position="1283"/>
    </location>
</feature>
<evidence type="ECO:0000256" key="1">
    <source>
        <dbReference type="ARBA" id="ARBA00004245"/>
    </source>
</evidence>
<dbReference type="GO" id="GO:0005874">
    <property type="term" value="C:microtubule"/>
    <property type="evidence" value="ECO:0007669"/>
    <property type="project" value="UniProtKB-KW"/>
</dbReference>
<feature type="compositionally biased region" description="Low complexity" evidence="6">
    <location>
        <begin position="167"/>
        <end position="182"/>
    </location>
</feature>
<dbReference type="OrthoDB" id="642895at2759"/>
<evidence type="ECO:0000256" key="4">
    <source>
        <dbReference type="ARBA" id="ARBA00023212"/>
    </source>
</evidence>
<feature type="compositionally biased region" description="Low complexity" evidence="6">
    <location>
        <begin position="1228"/>
        <end position="1244"/>
    </location>
</feature>
<keyword evidence="4" id="KW-0963">Cytoplasm</keyword>
<dbReference type="Gramene" id="OE9A068967T1">
    <property type="protein sequence ID" value="OE9A068967C1"/>
    <property type="gene ID" value="OE9A068967"/>
</dbReference>
<name>A0A8S0VKW9_OLEEU</name>
<dbReference type="InterPro" id="IPR007145">
    <property type="entry name" value="MAP65_Ase1_PRC1"/>
</dbReference>
<feature type="compositionally biased region" description="Polar residues" evidence="6">
    <location>
        <begin position="1214"/>
        <end position="1226"/>
    </location>
</feature>
<dbReference type="EMBL" id="CACTIH010009723">
    <property type="protein sequence ID" value="CAA3032878.1"/>
    <property type="molecule type" value="Genomic_DNA"/>
</dbReference>